<dbReference type="EMBL" id="BAAAHH010000076">
    <property type="protein sequence ID" value="GAA0970465.1"/>
    <property type="molecule type" value="Genomic_DNA"/>
</dbReference>
<accession>A0ABP4CIT0</accession>
<evidence type="ECO:0000313" key="3">
    <source>
        <dbReference type="Proteomes" id="UP001500665"/>
    </source>
</evidence>
<dbReference type="Proteomes" id="UP001500665">
    <property type="component" value="Unassembled WGS sequence"/>
</dbReference>
<organism evidence="2 3">
    <name type="scientific">Actinocorallia libanotica</name>
    <dbReference type="NCBI Taxonomy" id="46162"/>
    <lineage>
        <taxon>Bacteria</taxon>
        <taxon>Bacillati</taxon>
        <taxon>Actinomycetota</taxon>
        <taxon>Actinomycetes</taxon>
        <taxon>Streptosporangiales</taxon>
        <taxon>Thermomonosporaceae</taxon>
        <taxon>Actinocorallia</taxon>
    </lineage>
</organism>
<evidence type="ECO:0000313" key="2">
    <source>
        <dbReference type="EMBL" id="GAA0970465.1"/>
    </source>
</evidence>
<gene>
    <name evidence="2" type="ORF">GCM10009550_78210</name>
</gene>
<feature type="compositionally biased region" description="Basic and acidic residues" evidence="1">
    <location>
        <begin position="22"/>
        <end position="33"/>
    </location>
</feature>
<name>A0ABP4CIT0_9ACTN</name>
<sequence length="49" mass="5892">MASVITRIRRFLNSPQGRQARMRAERYARDPRNQARVRGLLHRFGGRRR</sequence>
<protein>
    <submittedName>
        <fullName evidence="2">Uncharacterized protein</fullName>
    </submittedName>
</protein>
<proteinExistence type="predicted"/>
<keyword evidence="3" id="KW-1185">Reference proteome</keyword>
<reference evidence="3" key="1">
    <citation type="journal article" date="2019" name="Int. J. Syst. Evol. Microbiol.">
        <title>The Global Catalogue of Microorganisms (GCM) 10K type strain sequencing project: providing services to taxonomists for standard genome sequencing and annotation.</title>
        <authorList>
            <consortium name="The Broad Institute Genomics Platform"/>
            <consortium name="The Broad Institute Genome Sequencing Center for Infectious Disease"/>
            <person name="Wu L."/>
            <person name="Ma J."/>
        </authorList>
    </citation>
    <scope>NUCLEOTIDE SEQUENCE [LARGE SCALE GENOMIC DNA]</scope>
    <source>
        <strain evidence="3">JCM 10696</strain>
    </source>
</reference>
<feature type="region of interest" description="Disordered" evidence="1">
    <location>
        <begin position="15"/>
        <end position="49"/>
    </location>
</feature>
<feature type="compositionally biased region" description="Basic residues" evidence="1">
    <location>
        <begin position="39"/>
        <end position="49"/>
    </location>
</feature>
<comment type="caution">
    <text evidence="2">The sequence shown here is derived from an EMBL/GenBank/DDBJ whole genome shotgun (WGS) entry which is preliminary data.</text>
</comment>
<dbReference type="RefSeq" id="WP_344247921.1">
    <property type="nucleotide sequence ID" value="NZ_BAAAHH010000076.1"/>
</dbReference>
<evidence type="ECO:0000256" key="1">
    <source>
        <dbReference type="SAM" id="MobiDB-lite"/>
    </source>
</evidence>